<dbReference type="SUPFAM" id="SSF49303">
    <property type="entry name" value="beta-Galactosidase/glucuronidase domain"/>
    <property type="match status" value="2"/>
</dbReference>
<dbReference type="EMBL" id="KN847333">
    <property type="protein sequence ID" value="KIW46719.1"/>
    <property type="molecule type" value="Genomic_DNA"/>
</dbReference>
<proteinExistence type="inferred from homology"/>
<evidence type="ECO:0000256" key="3">
    <source>
        <dbReference type="ARBA" id="ARBA00012754"/>
    </source>
</evidence>
<name>A0A0D2EFK6_9EURO</name>
<dbReference type="Proteomes" id="UP000053342">
    <property type="component" value="Unassembled WGS sequence"/>
</dbReference>
<evidence type="ECO:0000256" key="7">
    <source>
        <dbReference type="ARBA" id="ARBA00023326"/>
    </source>
</evidence>
<dbReference type="InterPro" id="IPR006102">
    <property type="entry name" value="Ig-like_GH2"/>
</dbReference>
<feature type="domain" description="Glycoside hydrolase family 2 immunoglobulin-like beta-sandwich" evidence="11">
    <location>
        <begin position="205"/>
        <end position="313"/>
    </location>
</feature>
<dbReference type="GeneID" id="27354439"/>
<dbReference type="GO" id="GO:0004567">
    <property type="term" value="F:beta-mannosidase activity"/>
    <property type="evidence" value="ECO:0007669"/>
    <property type="project" value="UniProtKB-EC"/>
</dbReference>
<gene>
    <name evidence="14" type="ORF">PV06_02365</name>
</gene>
<dbReference type="InterPro" id="IPR017853">
    <property type="entry name" value="GH"/>
</dbReference>
<keyword evidence="5" id="KW-0119">Carbohydrate metabolism</keyword>
<evidence type="ECO:0000259" key="12">
    <source>
        <dbReference type="Pfam" id="PF17786"/>
    </source>
</evidence>
<dbReference type="VEuPathDB" id="FungiDB:PV06_02365"/>
<dbReference type="Pfam" id="PF22666">
    <property type="entry name" value="Glyco_hydro_2_N2"/>
    <property type="match status" value="1"/>
</dbReference>
<dbReference type="InterPro" id="IPR041447">
    <property type="entry name" value="Mannosidase_ig"/>
</dbReference>
<evidence type="ECO:0000256" key="10">
    <source>
        <dbReference type="ARBA" id="ARBA00041614"/>
    </source>
</evidence>
<keyword evidence="6" id="KW-0326">Glycosidase</keyword>
<dbReference type="Pfam" id="PF00703">
    <property type="entry name" value="Glyco_hydro_2"/>
    <property type="match status" value="1"/>
</dbReference>
<dbReference type="InterPro" id="IPR036156">
    <property type="entry name" value="Beta-gal/glucu_dom_sf"/>
</dbReference>
<evidence type="ECO:0000256" key="2">
    <source>
        <dbReference type="ARBA" id="ARBA00004740"/>
    </source>
</evidence>
<dbReference type="EC" id="3.2.1.25" evidence="3"/>
<evidence type="ECO:0000256" key="5">
    <source>
        <dbReference type="ARBA" id="ARBA00023277"/>
    </source>
</evidence>
<dbReference type="HOGENOM" id="CLU_005015_1_1_1"/>
<evidence type="ECO:0000256" key="4">
    <source>
        <dbReference type="ARBA" id="ARBA00022801"/>
    </source>
</evidence>
<evidence type="ECO:0000259" key="13">
    <source>
        <dbReference type="Pfam" id="PF22666"/>
    </source>
</evidence>
<dbReference type="PANTHER" id="PTHR43730">
    <property type="entry name" value="BETA-MANNOSIDASE"/>
    <property type="match status" value="1"/>
</dbReference>
<dbReference type="Gene3D" id="3.20.20.80">
    <property type="entry name" value="Glycosidases"/>
    <property type="match status" value="1"/>
</dbReference>
<reference evidence="14 15" key="1">
    <citation type="submission" date="2015-01" db="EMBL/GenBank/DDBJ databases">
        <title>The Genome Sequence of Exophiala oligosperma CBS72588.</title>
        <authorList>
            <consortium name="The Broad Institute Genomics Platform"/>
            <person name="Cuomo C."/>
            <person name="de Hoog S."/>
            <person name="Gorbushina A."/>
            <person name="Stielow B."/>
            <person name="Teixiera M."/>
            <person name="Abouelleil A."/>
            <person name="Chapman S.B."/>
            <person name="Priest M."/>
            <person name="Young S.K."/>
            <person name="Wortman J."/>
            <person name="Nusbaum C."/>
            <person name="Birren B."/>
        </authorList>
    </citation>
    <scope>NUCLEOTIDE SEQUENCE [LARGE SCALE GENOMIC DNA]</scope>
    <source>
        <strain evidence="14 15">CBS 72588</strain>
    </source>
</reference>
<dbReference type="OrthoDB" id="2866996at2759"/>
<dbReference type="Pfam" id="PF17786">
    <property type="entry name" value="Mannosidase_ig"/>
    <property type="match status" value="1"/>
</dbReference>
<dbReference type="InterPro" id="IPR050887">
    <property type="entry name" value="Beta-mannosidase_GH2"/>
</dbReference>
<dbReference type="RefSeq" id="XP_016266935.1">
    <property type="nucleotide sequence ID" value="XM_016403038.1"/>
</dbReference>
<dbReference type="PANTHER" id="PTHR43730:SF1">
    <property type="entry name" value="BETA-MANNOSIDASE"/>
    <property type="match status" value="1"/>
</dbReference>
<dbReference type="SUPFAM" id="SSF51445">
    <property type="entry name" value="(Trans)glycosidases"/>
    <property type="match status" value="1"/>
</dbReference>
<evidence type="ECO:0000256" key="8">
    <source>
        <dbReference type="ARBA" id="ARBA00038429"/>
    </source>
</evidence>
<dbReference type="GO" id="GO:0000272">
    <property type="term" value="P:polysaccharide catabolic process"/>
    <property type="evidence" value="ECO:0007669"/>
    <property type="project" value="UniProtKB-KW"/>
</dbReference>
<dbReference type="SUPFAM" id="SSF49785">
    <property type="entry name" value="Galactose-binding domain-like"/>
    <property type="match status" value="1"/>
</dbReference>
<dbReference type="Gene3D" id="2.60.40.10">
    <property type="entry name" value="Immunoglobulins"/>
    <property type="match status" value="1"/>
</dbReference>
<evidence type="ECO:0000259" key="11">
    <source>
        <dbReference type="Pfam" id="PF00703"/>
    </source>
</evidence>
<accession>A0A0D2EFK6</accession>
<evidence type="ECO:0000256" key="9">
    <source>
        <dbReference type="ARBA" id="ARBA00041069"/>
    </source>
</evidence>
<organism evidence="14 15">
    <name type="scientific">Exophiala oligosperma</name>
    <dbReference type="NCBI Taxonomy" id="215243"/>
    <lineage>
        <taxon>Eukaryota</taxon>
        <taxon>Fungi</taxon>
        <taxon>Dikarya</taxon>
        <taxon>Ascomycota</taxon>
        <taxon>Pezizomycotina</taxon>
        <taxon>Eurotiomycetes</taxon>
        <taxon>Chaetothyriomycetidae</taxon>
        <taxon>Chaetothyriales</taxon>
        <taxon>Herpotrichiellaceae</taxon>
        <taxon>Exophiala</taxon>
    </lineage>
</organism>
<keyword evidence="4" id="KW-0378">Hydrolase</keyword>
<keyword evidence="15" id="KW-1185">Reference proteome</keyword>
<comment type="pathway">
    <text evidence="2">Glycan metabolism; N-glycan degradation.</text>
</comment>
<keyword evidence="7" id="KW-0624">Polysaccharide degradation</keyword>
<feature type="domain" description="Mannosidase Ig/CBM-like" evidence="12">
    <location>
        <begin position="692"/>
        <end position="778"/>
    </location>
</feature>
<feature type="domain" description="Beta-mannosidase-like galactose-binding" evidence="13">
    <location>
        <begin position="23"/>
        <end position="196"/>
    </location>
</feature>
<dbReference type="FunFam" id="2.60.120.260:FF:000118">
    <property type="entry name" value="Beta-mannosidase B"/>
    <property type="match status" value="1"/>
</dbReference>
<protein>
    <recommendedName>
        <fullName evidence="9">Beta-mannosidase B</fullName>
        <ecNumber evidence="3">3.2.1.25</ecNumber>
    </recommendedName>
    <alternativeName>
        <fullName evidence="10">Mannanase B</fullName>
    </alternativeName>
</protein>
<dbReference type="GO" id="GO:0006516">
    <property type="term" value="P:glycoprotein catabolic process"/>
    <property type="evidence" value="ECO:0007669"/>
    <property type="project" value="TreeGrafter"/>
</dbReference>
<dbReference type="AlphaFoldDB" id="A0A0D2EFK6"/>
<dbReference type="InterPro" id="IPR054593">
    <property type="entry name" value="Beta-mannosidase-like_N2"/>
</dbReference>
<evidence type="ECO:0000313" key="15">
    <source>
        <dbReference type="Proteomes" id="UP000053342"/>
    </source>
</evidence>
<sequence length="858" mass="98006">MGDISMPPNTPSIMEVIDLSTGWSFKQTDDIGDNAWNPVKKIPSTVHQDLLDCGRLENPFIGFNETKAEWVGQKSWTYRTTIARPDVSPKTKVVLAFDGLDTFAHVRLNGKLILESDNMFLPHRIDVTEAIQARSDNDLEIEFDSAFLKAREIRAQHPEHRFLCFNDPPDRLAVRKAQCHWGWDWGPILICAGIWKPVRIEMYHARVSDLKLDINISDDYQLATVHATAEIERDSSTPPQLLAQFNILLDGKVVSASHCVADQDGKASIKLPIPSPELWMPNGYGKQPLYTVTVTIATEGMPLHTTSRRVGLRKIELVQDDDAHGKSFYFRVNGVDIFCGGSCWIPTDSFLTNVTPERYRAWIELMVPANQKMIRVWGGGIYEDDSFYDACDELGIMVWQDYMFACGNYPCFPAILESIEAEVIANVRRLRHHPCLAIFAGNNEDYQVQEQLNLTYDYDDKDEKNWLKSDFPARYIYESLLPRLSKAEAPWIPYWPGSPWSHGKKSFDPTVGDMHQWNVWHGKQEKYQIFDSLGGRFNSEFGMEAFPHIATIKSFVEKDEDLYPQSHVLDFHNKADGHERRIATYLVENVRTCTDLEAYIHLTQLIQCEALMFGYRGWRKQWGDGRHCGGALVWQLNDCWPTTSWSIVDYYLRRKPAYYAMARVLAPVAVGIRRAHHDWSVTHAREPQTQAWELWVVSSHQEEIAADVEVKFVSVRTGREIKPKITMQGIRIAPNGTTHVSDGHIDNVHQEPHILAARIWVNGKLVGRDTDWPQPLKYLQFPERNVKVDLVGDEMHVTAERPVKCLVFEEREGCHLSDSAIDVVPNDKQIVKVRGLRDGDPPLTWTYLGAGEQGTHAD</sequence>
<evidence type="ECO:0000313" key="14">
    <source>
        <dbReference type="EMBL" id="KIW46719.1"/>
    </source>
</evidence>
<dbReference type="InterPro" id="IPR008979">
    <property type="entry name" value="Galactose-bd-like_sf"/>
</dbReference>
<dbReference type="InterPro" id="IPR013783">
    <property type="entry name" value="Ig-like_fold"/>
</dbReference>
<evidence type="ECO:0000256" key="1">
    <source>
        <dbReference type="ARBA" id="ARBA00000829"/>
    </source>
</evidence>
<dbReference type="Gene3D" id="2.60.120.260">
    <property type="entry name" value="Galactose-binding domain-like"/>
    <property type="match status" value="1"/>
</dbReference>
<comment type="similarity">
    <text evidence="8">Belongs to the glycosyl hydrolase 2 family. Beta-mannosidase B subfamily.</text>
</comment>
<comment type="catalytic activity">
    <reaction evidence="1">
        <text>Hydrolysis of terminal, non-reducing beta-D-mannose residues in beta-D-mannosides.</text>
        <dbReference type="EC" id="3.2.1.25"/>
    </reaction>
</comment>
<dbReference type="STRING" id="215243.A0A0D2EFK6"/>
<evidence type="ECO:0000256" key="6">
    <source>
        <dbReference type="ARBA" id="ARBA00023295"/>
    </source>
</evidence>
<dbReference type="FunFam" id="3.20.20.80:FF:000050">
    <property type="entry name" value="Beta-mannosidase B"/>
    <property type="match status" value="1"/>
</dbReference>